<sequence length="171" mass="18138">MAISPPSDLVLDVVRAADPANVREAHRKLLAKSSEAAAPAFEPLADRPIGARVQADAGNVPQAHREFEAMVLQSFIKSMLPTDAENLYGSGTAGDIWKGMMAEQLGKALAAAGGIGIAEQLSDQRQPAQANEDHARSTGDNRNYANGLVQQIQRDILGNAGEQTGPFHEKT</sequence>
<accession>A0ABT4VS74</accession>
<organism evidence="3 4">
    <name type="scientific">Hoeflea poritis</name>
    <dbReference type="NCBI Taxonomy" id="2993659"/>
    <lineage>
        <taxon>Bacteria</taxon>
        <taxon>Pseudomonadati</taxon>
        <taxon>Pseudomonadota</taxon>
        <taxon>Alphaproteobacteria</taxon>
        <taxon>Hyphomicrobiales</taxon>
        <taxon>Rhizobiaceae</taxon>
        <taxon>Hoeflea</taxon>
    </lineage>
</organism>
<evidence type="ECO:0000259" key="2">
    <source>
        <dbReference type="Pfam" id="PF10135"/>
    </source>
</evidence>
<keyword evidence="4" id="KW-1185">Reference proteome</keyword>
<reference evidence="3" key="1">
    <citation type="submission" date="2022-11" db="EMBL/GenBank/DDBJ databases">
        <title>Hoeflea poritis sp. nov., isolated from scleractinian coral Porites lutea.</title>
        <authorList>
            <person name="Zhang G."/>
            <person name="Wei Q."/>
            <person name="Cai L."/>
        </authorList>
    </citation>
    <scope>NUCLEOTIDE SEQUENCE</scope>
    <source>
        <strain evidence="3">E7-10</strain>
    </source>
</reference>
<dbReference type="Pfam" id="PF10135">
    <property type="entry name" value="Rod-binding"/>
    <property type="match status" value="1"/>
</dbReference>
<comment type="caution">
    <text evidence="3">The sequence shown here is derived from an EMBL/GenBank/DDBJ whole genome shotgun (WGS) entry which is preliminary data.</text>
</comment>
<dbReference type="RefSeq" id="WP_271091393.1">
    <property type="nucleotide sequence ID" value="NZ_JAPJZH010000013.1"/>
</dbReference>
<protein>
    <submittedName>
        <fullName evidence="3">Rod-binding protein</fullName>
    </submittedName>
</protein>
<proteinExistence type="predicted"/>
<dbReference type="Proteomes" id="UP001148313">
    <property type="component" value="Unassembled WGS sequence"/>
</dbReference>
<name>A0ABT4VS74_9HYPH</name>
<evidence type="ECO:0000313" key="4">
    <source>
        <dbReference type="Proteomes" id="UP001148313"/>
    </source>
</evidence>
<feature type="region of interest" description="Disordered" evidence="1">
    <location>
        <begin position="121"/>
        <end position="148"/>
    </location>
</feature>
<dbReference type="EMBL" id="JAPJZH010000013">
    <property type="protein sequence ID" value="MDA4847563.1"/>
    <property type="molecule type" value="Genomic_DNA"/>
</dbReference>
<evidence type="ECO:0000256" key="1">
    <source>
        <dbReference type="SAM" id="MobiDB-lite"/>
    </source>
</evidence>
<gene>
    <name evidence="3" type="ORF">OOZ53_19535</name>
</gene>
<dbReference type="InterPro" id="IPR019301">
    <property type="entry name" value="Flagellar_prot_FlgJ_N"/>
</dbReference>
<feature type="domain" description="Flagellar protein FlgJ N-terminal" evidence="2">
    <location>
        <begin position="77"/>
        <end position="124"/>
    </location>
</feature>
<evidence type="ECO:0000313" key="3">
    <source>
        <dbReference type="EMBL" id="MDA4847563.1"/>
    </source>
</evidence>